<dbReference type="InterPro" id="IPR036412">
    <property type="entry name" value="HAD-like_sf"/>
</dbReference>
<dbReference type="InterPro" id="IPR023214">
    <property type="entry name" value="HAD_sf"/>
</dbReference>
<dbReference type="GO" id="GO:0000287">
    <property type="term" value="F:magnesium ion binding"/>
    <property type="evidence" value="ECO:0007669"/>
    <property type="project" value="TreeGrafter"/>
</dbReference>
<proteinExistence type="predicted"/>
<dbReference type="SFLD" id="SFLDG01140">
    <property type="entry name" value="C2.B:_Phosphomannomutase_and_P"/>
    <property type="match status" value="1"/>
</dbReference>
<dbReference type="Pfam" id="PF08282">
    <property type="entry name" value="Hydrolase_3"/>
    <property type="match status" value="1"/>
</dbReference>
<dbReference type="InterPro" id="IPR006379">
    <property type="entry name" value="HAD-SF_hydro_IIB"/>
</dbReference>
<reference evidence="1" key="1">
    <citation type="submission" date="2020-06" db="EMBL/GenBank/DDBJ databases">
        <title>Insight into the genomes of haloalkaliphilic bacilli from Kenyan soda lakes.</title>
        <authorList>
            <person name="Mwirichia R."/>
            <person name="Villamizar G.C."/>
            <person name="Poehlein A."/>
            <person name="Mugweru J."/>
            <person name="Kipnyargis A."/>
            <person name="Kiplimo D."/>
            <person name="Orwa P."/>
            <person name="Daniel R."/>
        </authorList>
    </citation>
    <scope>NUCLEOTIDE SEQUENCE</scope>
    <source>
        <strain evidence="1">B1096_S55</strain>
    </source>
</reference>
<evidence type="ECO:0000313" key="1">
    <source>
        <dbReference type="EMBL" id="MCR6097463.1"/>
    </source>
</evidence>
<gene>
    <name evidence="1" type="ORF">HXA33_12995</name>
</gene>
<dbReference type="NCBIfam" id="TIGR01484">
    <property type="entry name" value="HAD-SF-IIB"/>
    <property type="match status" value="1"/>
</dbReference>
<dbReference type="GO" id="GO:0005829">
    <property type="term" value="C:cytosol"/>
    <property type="evidence" value="ECO:0007669"/>
    <property type="project" value="TreeGrafter"/>
</dbReference>
<dbReference type="SFLD" id="SFLDG01144">
    <property type="entry name" value="C2.B.4:_PGP_Like"/>
    <property type="match status" value="1"/>
</dbReference>
<dbReference type="NCBIfam" id="TIGR00099">
    <property type="entry name" value="Cof-subfamily"/>
    <property type="match status" value="1"/>
</dbReference>
<accession>A0A9Q4B2Z5</accession>
<dbReference type="GO" id="GO:0016791">
    <property type="term" value="F:phosphatase activity"/>
    <property type="evidence" value="ECO:0007669"/>
    <property type="project" value="TreeGrafter"/>
</dbReference>
<dbReference type="AlphaFoldDB" id="A0A9Q4B2Z5"/>
<evidence type="ECO:0000313" key="2">
    <source>
        <dbReference type="Proteomes" id="UP001057753"/>
    </source>
</evidence>
<comment type="caution">
    <text evidence="1">The sequence shown here is derived from an EMBL/GenBank/DDBJ whole genome shotgun (WGS) entry which is preliminary data.</text>
</comment>
<organism evidence="1 2">
    <name type="scientific">Salipaludibacillus agaradhaerens</name>
    <name type="common">Bacillus agaradhaerens</name>
    <dbReference type="NCBI Taxonomy" id="76935"/>
    <lineage>
        <taxon>Bacteria</taxon>
        <taxon>Bacillati</taxon>
        <taxon>Bacillota</taxon>
        <taxon>Bacilli</taxon>
        <taxon>Bacillales</taxon>
        <taxon>Bacillaceae</taxon>
    </lineage>
</organism>
<dbReference type="InterPro" id="IPR000150">
    <property type="entry name" value="Cof"/>
</dbReference>
<protein>
    <submittedName>
        <fullName evidence="1">HAD family phosphatase</fullName>
    </submittedName>
</protein>
<keyword evidence="2" id="KW-1185">Reference proteome</keyword>
<dbReference type="RefSeq" id="WP_257821851.1">
    <property type="nucleotide sequence ID" value="NZ_JABXYM010000001.1"/>
</dbReference>
<dbReference type="CDD" id="cd07516">
    <property type="entry name" value="HAD_Pase"/>
    <property type="match status" value="1"/>
</dbReference>
<dbReference type="EMBL" id="JABXYM010000001">
    <property type="protein sequence ID" value="MCR6097463.1"/>
    <property type="molecule type" value="Genomic_DNA"/>
</dbReference>
<dbReference type="SFLD" id="SFLDS00003">
    <property type="entry name" value="Haloacid_Dehalogenase"/>
    <property type="match status" value="1"/>
</dbReference>
<dbReference type="PROSITE" id="PS01229">
    <property type="entry name" value="COF_2"/>
    <property type="match status" value="1"/>
</dbReference>
<dbReference type="Gene3D" id="3.40.50.1000">
    <property type="entry name" value="HAD superfamily/HAD-like"/>
    <property type="match status" value="1"/>
</dbReference>
<sequence>MGKMIAIDLDGTLLNERKQLSEENLHAIKLAQSQGVEVVIATGRAYFDVKAIFEHTGLKTWVISANGACIHTPSGDLFHHVPMEKKDALTILRWLEQHDFYYEVFSEDAILTPLNGRQILDIELDRLTSANPDVDTAFFEEIIHGQFSQTGFVQIDSSESIADDDITVYNILAFSLDEDKLLKGWHHFSDSPGLTLVKSAKHNFELEHEKAAKGIALDILAKKLGVPLAATAAVGDSFNDLSMLKIAGYSAAMGNAPLEIKQVADTVTLPNTENGVSHFIHELVKKTCP</sequence>
<dbReference type="SUPFAM" id="SSF56784">
    <property type="entry name" value="HAD-like"/>
    <property type="match status" value="1"/>
</dbReference>
<name>A0A9Q4B2Z5_SALAG</name>
<dbReference type="Proteomes" id="UP001057753">
    <property type="component" value="Unassembled WGS sequence"/>
</dbReference>
<dbReference type="PANTHER" id="PTHR10000:SF55">
    <property type="entry name" value="5-AMINO-6-(5-PHOSPHO-D-RIBITYLAMINO)URACIL PHOSPHATASE YCSE"/>
    <property type="match status" value="1"/>
</dbReference>
<dbReference type="PANTHER" id="PTHR10000">
    <property type="entry name" value="PHOSPHOSERINE PHOSPHATASE"/>
    <property type="match status" value="1"/>
</dbReference>
<dbReference type="Gene3D" id="3.30.1240.10">
    <property type="match status" value="1"/>
</dbReference>